<dbReference type="GO" id="GO:0005975">
    <property type="term" value="P:carbohydrate metabolic process"/>
    <property type="evidence" value="ECO:0007669"/>
    <property type="project" value="InterPro"/>
</dbReference>
<dbReference type="OrthoDB" id="1779554at2"/>
<dbReference type="Proteomes" id="UP000468766">
    <property type="component" value="Unassembled WGS sequence"/>
</dbReference>
<evidence type="ECO:0000313" key="2">
    <source>
        <dbReference type="Proteomes" id="UP000468766"/>
    </source>
</evidence>
<dbReference type="SUPFAM" id="SSF48208">
    <property type="entry name" value="Six-hairpin glycosidases"/>
    <property type="match status" value="1"/>
</dbReference>
<protein>
    <submittedName>
        <fullName evidence="1">Uncharacterized protein</fullName>
    </submittedName>
</protein>
<accession>A0A6I0EYG4</accession>
<name>A0A6I0EYG4_9FIRM</name>
<comment type="caution">
    <text evidence="1">The sequence shown here is derived from an EMBL/GenBank/DDBJ whole genome shotgun (WGS) entry which is preliminary data.</text>
</comment>
<dbReference type="InterPro" id="IPR012341">
    <property type="entry name" value="6hp_glycosidase-like_sf"/>
</dbReference>
<dbReference type="Gene3D" id="1.50.10.10">
    <property type="match status" value="1"/>
</dbReference>
<keyword evidence="2" id="KW-1185">Reference proteome</keyword>
<dbReference type="EMBL" id="WBXO01000006">
    <property type="protein sequence ID" value="KAB2952360.1"/>
    <property type="molecule type" value="Genomic_DNA"/>
</dbReference>
<organism evidence="1 2">
    <name type="scientific">Heliorestis acidaminivorans</name>
    <dbReference type="NCBI Taxonomy" id="553427"/>
    <lineage>
        <taxon>Bacteria</taxon>
        <taxon>Bacillati</taxon>
        <taxon>Bacillota</taxon>
        <taxon>Clostridia</taxon>
        <taxon>Eubacteriales</taxon>
        <taxon>Heliobacteriaceae</taxon>
        <taxon>Heliorestis</taxon>
    </lineage>
</organism>
<dbReference type="InterPro" id="IPR008928">
    <property type="entry name" value="6-hairpin_glycosidase_sf"/>
</dbReference>
<gene>
    <name evidence="1" type="ORF">F9B85_09395</name>
</gene>
<dbReference type="RefSeq" id="WP_151620232.1">
    <property type="nucleotide sequence ID" value="NZ_WBXO01000006.1"/>
</dbReference>
<sequence>MKGSDESVTLIEDHLFTRPVVKELAEGYLSQPSVTITFEGRGKKLVFLKGDDGDYYRPLLADPFTYNGGGYHLSWSGEALTELLQEHFFTDFRDPQRILPLRAQLRPESQEGQLAQFIVNHLSNPQGGVFTNFRDDRPELADEARNHDILSESTGLWLEYAIWTEDEELYRQHVRYVRNYLMGPYGVLAWKVKRDNIEQQKASALIDDIRIAATLLQGYELWGDKRDLMLAQAILEGVYRYEQEAGQWAPWFDWSGAPDTWLGWFDSLGPNGGTVVPVRYLQPAYLAQLATIDERYAPLVEPTLDIIRQADLGNGLFTTDYSPDRGVFQDREAVNMIDSVLAALHGAQAGYVSTAKVKFLQTELTKGRIWAAYHRDQGEEPVAVSEFRSPAVYALAAQFFWTIGEYDWAQIAVDHLLLHRINDADSIFYGGFGDPRTGDCYSFDNLLALQALALVRKEQ</sequence>
<proteinExistence type="predicted"/>
<reference evidence="1 2" key="1">
    <citation type="submission" date="2019-10" db="EMBL/GenBank/DDBJ databases">
        <title>Whole-genome sequence of the extremophile Heliorestis acidaminivorans DSM 24790.</title>
        <authorList>
            <person name="Kyndt J.A."/>
            <person name="Meyer T.E."/>
        </authorList>
    </citation>
    <scope>NUCLEOTIDE SEQUENCE [LARGE SCALE GENOMIC DNA]</scope>
    <source>
        <strain evidence="1 2">DSM 24790</strain>
    </source>
</reference>
<evidence type="ECO:0000313" key="1">
    <source>
        <dbReference type="EMBL" id="KAB2952360.1"/>
    </source>
</evidence>
<dbReference type="AlphaFoldDB" id="A0A6I0EYG4"/>